<evidence type="ECO:0000313" key="3">
    <source>
        <dbReference type="Proteomes" id="UP000683360"/>
    </source>
</evidence>
<dbReference type="InterPro" id="IPR036179">
    <property type="entry name" value="Ig-like_dom_sf"/>
</dbReference>
<gene>
    <name evidence="2" type="ORF">MEDL_19191</name>
</gene>
<dbReference type="CDD" id="cd00096">
    <property type="entry name" value="Ig"/>
    <property type="match status" value="1"/>
</dbReference>
<dbReference type="Proteomes" id="UP000683360">
    <property type="component" value="Unassembled WGS sequence"/>
</dbReference>
<dbReference type="Pfam" id="PF07686">
    <property type="entry name" value="V-set"/>
    <property type="match status" value="1"/>
</dbReference>
<dbReference type="Gene3D" id="2.60.40.10">
    <property type="entry name" value="Immunoglobulins"/>
    <property type="match status" value="2"/>
</dbReference>
<evidence type="ECO:0000259" key="1">
    <source>
        <dbReference type="PROSITE" id="PS50835"/>
    </source>
</evidence>
<dbReference type="InterPro" id="IPR013783">
    <property type="entry name" value="Ig-like_fold"/>
</dbReference>
<sequence>MWFKLRVNNGFVDNFTGKLICLWILLCSALGRNTDYGYRRRHQTPKFKSTSGNISFYVGATANLSCVIENLGARHVIWRKLPEESPITVGERLFTQDDRFSVNHNSERNNWDLSIQDLTFGDTGNYECQVPSKDKNIRQHIFLRVKARPKEDKTEPPPVISISGPDLTHVGDTLVIKCSATYIGVASIDWFFDGYLLQSSIGEGISIKDRFSSVSKTIHSTLQIKKATMSSSGTYTCRSADQYVKEYRITVLSDVKTNNKKRVISESLGRESSTSGHKNENRACEDQIITTAYLQCGYGITKGQAKQRNGLYSVVMIGIY</sequence>
<dbReference type="GO" id="GO:0050808">
    <property type="term" value="P:synapse organization"/>
    <property type="evidence" value="ECO:0007669"/>
    <property type="project" value="TreeGrafter"/>
</dbReference>
<protein>
    <recommendedName>
        <fullName evidence="1">Ig-like domain-containing protein</fullName>
    </recommendedName>
</protein>
<dbReference type="InterPro" id="IPR003599">
    <property type="entry name" value="Ig_sub"/>
</dbReference>
<dbReference type="AlphaFoldDB" id="A0A8S3RI53"/>
<dbReference type="GO" id="GO:0032589">
    <property type="term" value="C:neuron projection membrane"/>
    <property type="evidence" value="ECO:0007669"/>
    <property type="project" value="TreeGrafter"/>
</dbReference>
<accession>A0A8S3RI53</accession>
<dbReference type="SMART" id="SM00408">
    <property type="entry name" value="IGc2"/>
    <property type="match status" value="2"/>
</dbReference>
<evidence type="ECO:0000313" key="2">
    <source>
        <dbReference type="EMBL" id="CAG2204773.1"/>
    </source>
</evidence>
<dbReference type="InterPro" id="IPR013106">
    <property type="entry name" value="Ig_V-set"/>
</dbReference>
<dbReference type="PANTHER" id="PTHR23279:SF36">
    <property type="entry name" value="DEFECTIVE PROBOSCIS EXTENSION RESPONSE 9, ISOFORM A"/>
    <property type="match status" value="1"/>
</dbReference>
<reference evidence="2" key="1">
    <citation type="submission" date="2021-03" db="EMBL/GenBank/DDBJ databases">
        <authorList>
            <person name="Bekaert M."/>
        </authorList>
    </citation>
    <scope>NUCLEOTIDE SEQUENCE</scope>
</reference>
<dbReference type="PROSITE" id="PS50835">
    <property type="entry name" value="IG_LIKE"/>
    <property type="match status" value="2"/>
</dbReference>
<dbReference type="SMART" id="SM00409">
    <property type="entry name" value="IG"/>
    <property type="match status" value="2"/>
</dbReference>
<proteinExistence type="predicted"/>
<feature type="domain" description="Ig-like" evidence="1">
    <location>
        <begin position="45"/>
        <end position="138"/>
    </location>
</feature>
<dbReference type="EMBL" id="CAJPWZ010000983">
    <property type="protein sequence ID" value="CAG2204773.1"/>
    <property type="molecule type" value="Genomic_DNA"/>
</dbReference>
<dbReference type="OrthoDB" id="190835at2759"/>
<dbReference type="PANTHER" id="PTHR23279">
    <property type="entry name" value="DEFECTIVE PROBOSCIS EXTENSION RESPONSE DPR -RELATED"/>
    <property type="match status" value="1"/>
</dbReference>
<feature type="domain" description="Ig-like" evidence="1">
    <location>
        <begin position="157"/>
        <end position="250"/>
    </location>
</feature>
<dbReference type="InterPro" id="IPR007110">
    <property type="entry name" value="Ig-like_dom"/>
</dbReference>
<keyword evidence="3" id="KW-1185">Reference proteome</keyword>
<comment type="caution">
    <text evidence="2">The sequence shown here is derived from an EMBL/GenBank/DDBJ whole genome shotgun (WGS) entry which is preliminary data.</text>
</comment>
<name>A0A8S3RI53_MYTED</name>
<dbReference type="InterPro" id="IPR003598">
    <property type="entry name" value="Ig_sub2"/>
</dbReference>
<organism evidence="2 3">
    <name type="scientific">Mytilus edulis</name>
    <name type="common">Blue mussel</name>
    <dbReference type="NCBI Taxonomy" id="6550"/>
    <lineage>
        <taxon>Eukaryota</taxon>
        <taxon>Metazoa</taxon>
        <taxon>Spiralia</taxon>
        <taxon>Lophotrochozoa</taxon>
        <taxon>Mollusca</taxon>
        <taxon>Bivalvia</taxon>
        <taxon>Autobranchia</taxon>
        <taxon>Pteriomorphia</taxon>
        <taxon>Mytilida</taxon>
        <taxon>Mytiloidea</taxon>
        <taxon>Mytilidae</taxon>
        <taxon>Mytilinae</taxon>
        <taxon>Mytilus</taxon>
    </lineage>
</organism>
<dbReference type="SUPFAM" id="SSF48726">
    <property type="entry name" value="Immunoglobulin"/>
    <property type="match status" value="2"/>
</dbReference>
<dbReference type="Pfam" id="PF13927">
    <property type="entry name" value="Ig_3"/>
    <property type="match status" value="1"/>
</dbReference>
<dbReference type="InterPro" id="IPR037448">
    <property type="entry name" value="Zig-8"/>
</dbReference>
<dbReference type="SMART" id="SM00406">
    <property type="entry name" value="IGv"/>
    <property type="match status" value="2"/>
</dbReference>